<sequence length="59" mass="6915">MKSSSTSKWQSTVRPKLSERRGIGREALLTSSTRELVEFYWTNRKRFSEGYRGFPVEIS</sequence>
<evidence type="ECO:0000313" key="2">
    <source>
        <dbReference type="Proteomes" id="UP000247807"/>
    </source>
</evidence>
<protein>
    <submittedName>
        <fullName evidence="1">Uncharacterized protein</fullName>
    </submittedName>
</protein>
<proteinExistence type="predicted"/>
<dbReference type="RefSeq" id="WP_158466960.1">
    <property type="nucleotide sequence ID" value="NZ_QJUE01000005.1"/>
</dbReference>
<comment type="caution">
    <text evidence="1">The sequence shown here is derived from an EMBL/GenBank/DDBJ whole genome shotgun (WGS) entry which is preliminary data.</text>
</comment>
<name>A0A318R0U3_PROMR</name>
<dbReference type="EMBL" id="QJUE01000005">
    <property type="protein sequence ID" value="PYE01133.1"/>
    <property type="molecule type" value="Genomic_DNA"/>
</dbReference>
<reference evidence="1 2" key="1">
    <citation type="journal article" date="2018" name="Appl. Environ. Microbiol.">
        <title>Genome rearrangement shapes Prochlorococcus ecological adaptation.</title>
        <authorList>
            <person name="Yan W."/>
            <person name="Wei S."/>
            <person name="Wang Q."/>
            <person name="Xiao X."/>
            <person name="Zeng Q."/>
            <person name="Jiao N."/>
            <person name="Zhang R."/>
        </authorList>
    </citation>
    <scope>NUCLEOTIDE SEQUENCE [LARGE SCALE GENOMIC DNA]</scope>
    <source>
        <strain evidence="1 2">XMU1408</strain>
    </source>
</reference>
<evidence type="ECO:0000313" key="1">
    <source>
        <dbReference type="EMBL" id="PYE01133.1"/>
    </source>
</evidence>
<dbReference type="OrthoDB" id="542328at2"/>
<accession>A0A318R0U3</accession>
<organism evidence="1 2">
    <name type="scientific">Prochlorococcus marinus XMU1408</name>
    <dbReference type="NCBI Taxonomy" id="2213228"/>
    <lineage>
        <taxon>Bacteria</taxon>
        <taxon>Bacillati</taxon>
        <taxon>Cyanobacteriota</taxon>
        <taxon>Cyanophyceae</taxon>
        <taxon>Synechococcales</taxon>
        <taxon>Prochlorococcaceae</taxon>
        <taxon>Prochlorococcus</taxon>
    </lineage>
</organism>
<gene>
    <name evidence="1" type="ORF">DNJ73_06805</name>
</gene>
<dbReference type="Proteomes" id="UP000247807">
    <property type="component" value="Unassembled WGS sequence"/>
</dbReference>
<dbReference type="AlphaFoldDB" id="A0A318R0U3"/>